<dbReference type="InterPro" id="IPR017938">
    <property type="entry name" value="Riboflavin_synthase-like_b-brl"/>
</dbReference>
<evidence type="ECO:0000256" key="1">
    <source>
        <dbReference type="ARBA" id="ARBA00001974"/>
    </source>
</evidence>
<dbReference type="PANTHER" id="PTHR47354">
    <property type="entry name" value="NADH OXIDOREDUCTASE HCR"/>
    <property type="match status" value="1"/>
</dbReference>
<keyword evidence="6" id="KW-0408">Iron</keyword>
<dbReference type="GO" id="GO:0046872">
    <property type="term" value="F:metal ion binding"/>
    <property type="evidence" value="ECO:0007669"/>
    <property type="project" value="UniProtKB-KW"/>
</dbReference>
<dbReference type="Gene3D" id="2.40.30.10">
    <property type="entry name" value="Translation factors"/>
    <property type="match status" value="1"/>
</dbReference>
<dbReference type="EMBL" id="CP127294">
    <property type="protein sequence ID" value="WIX82221.1"/>
    <property type="molecule type" value="Genomic_DNA"/>
</dbReference>
<dbReference type="InterPro" id="IPR017927">
    <property type="entry name" value="FAD-bd_FR_type"/>
</dbReference>
<evidence type="ECO:0000259" key="8">
    <source>
        <dbReference type="PROSITE" id="PS51085"/>
    </source>
</evidence>
<dbReference type="InterPro" id="IPR001433">
    <property type="entry name" value="OxRdtase_FAD/NAD-bd"/>
</dbReference>
<evidence type="ECO:0000313" key="10">
    <source>
        <dbReference type="EMBL" id="WIX82221.1"/>
    </source>
</evidence>
<protein>
    <submittedName>
        <fullName evidence="10">PDR/VanB family oxidoreductase</fullName>
        <ecNumber evidence="10">1.-.-.-</ecNumber>
    </submittedName>
</protein>
<evidence type="ECO:0000256" key="3">
    <source>
        <dbReference type="ARBA" id="ARBA00022714"/>
    </source>
</evidence>
<dbReference type="Pfam" id="PF00111">
    <property type="entry name" value="Fer2"/>
    <property type="match status" value="1"/>
</dbReference>
<dbReference type="SUPFAM" id="SSF52343">
    <property type="entry name" value="Ferredoxin reductase-like, C-terminal NADP-linked domain"/>
    <property type="match status" value="1"/>
</dbReference>
<dbReference type="AlphaFoldDB" id="A0A9Y2INE9"/>
<dbReference type="Gene3D" id="3.40.50.80">
    <property type="entry name" value="Nucleotide-binding domain of ferredoxin-NADP reductase (FNR) module"/>
    <property type="match status" value="1"/>
</dbReference>
<feature type="domain" description="FAD-binding FR-type" evidence="9">
    <location>
        <begin position="1"/>
        <end position="104"/>
    </location>
</feature>
<dbReference type="GO" id="GO:0016491">
    <property type="term" value="F:oxidoreductase activity"/>
    <property type="evidence" value="ECO:0007669"/>
    <property type="project" value="UniProtKB-KW"/>
</dbReference>
<evidence type="ECO:0000256" key="7">
    <source>
        <dbReference type="ARBA" id="ARBA00023014"/>
    </source>
</evidence>
<proteinExistence type="predicted"/>
<dbReference type="EC" id="1.-.-.-" evidence="10"/>
<evidence type="ECO:0000256" key="5">
    <source>
        <dbReference type="ARBA" id="ARBA00023002"/>
    </source>
</evidence>
<keyword evidence="2" id="KW-0285">Flavoprotein</keyword>
<dbReference type="InterPro" id="IPR039261">
    <property type="entry name" value="FNR_nucleotide-bd"/>
</dbReference>
<reference evidence="10 11" key="1">
    <citation type="submission" date="2023-06" db="EMBL/GenBank/DDBJ databases">
        <authorList>
            <person name="Oyuntsetseg B."/>
            <person name="Kim S.B."/>
        </authorList>
    </citation>
    <scope>NUCLEOTIDE SEQUENCE [LARGE SCALE GENOMIC DNA]</scope>
    <source>
        <strain evidence="10 11">2-15</strain>
    </source>
</reference>
<keyword evidence="11" id="KW-1185">Reference proteome</keyword>
<keyword evidence="4" id="KW-0479">Metal-binding</keyword>
<dbReference type="KEGG" id="acab:QRX50_16400"/>
<dbReference type="InterPro" id="IPR050415">
    <property type="entry name" value="MRET"/>
</dbReference>
<organism evidence="10 11">
    <name type="scientific">Amycolatopsis carbonis</name>
    <dbReference type="NCBI Taxonomy" id="715471"/>
    <lineage>
        <taxon>Bacteria</taxon>
        <taxon>Bacillati</taxon>
        <taxon>Actinomycetota</taxon>
        <taxon>Actinomycetes</taxon>
        <taxon>Pseudonocardiales</taxon>
        <taxon>Pseudonocardiaceae</taxon>
        <taxon>Amycolatopsis</taxon>
    </lineage>
</organism>
<gene>
    <name evidence="10" type="ORF">QRX50_16400</name>
</gene>
<dbReference type="SUPFAM" id="SSF63380">
    <property type="entry name" value="Riboflavin synthase domain-like"/>
    <property type="match status" value="1"/>
</dbReference>
<evidence type="ECO:0000313" key="11">
    <source>
        <dbReference type="Proteomes" id="UP001236014"/>
    </source>
</evidence>
<evidence type="ECO:0000256" key="2">
    <source>
        <dbReference type="ARBA" id="ARBA00022630"/>
    </source>
</evidence>
<dbReference type="PANTHER" id="PTHR47354:SF1">
    <property type="entry name" value="CARNITINE MONOOXYGENASE REDUCTASE SUBUNIT"/>
    <property type="match status" value="1"/>
</dbReference>
<dbReference type="PROSITE" id="PS51085">
    <property type="entry name" value="2FE2S_FER_2"/>
    <property type="match status" value="1"/>
</dbReference>
<dbReference type="Gene3D" id="3.10.20.30">
    <property type="match status" value="1"/>
</dbReference>
<dbReference type="PROSITE" id="PS00197">
    <property type="entry name" value="2FE2S_FER_1"/>
    <property type="match status" value="1"/>
</dbReference>
<accession>A0A9Y2INE9</accession>
<evidence type="ECO:0000256" key="6">
    <source>
        <dbReference type="ARBA" id="ARBA00023004"/>
    </source>
</evidence>
<dbReference type="SUPFAM" id="SSF54292">
    <property type="entry name" value="2Fe-2S ferredoxin-like"/>
    <property type="match status" value="1"/>
</dbReference>
<keyword evidence="5 10" id="KW-0560">Oxidoreductase</keyword>
<dbReference type="CDD" id="cd06185">
    <property type="entry name" value="PDR_like"/>
    <property type="match status" value="1"/>
</dbReference>
<dbReference type="PRINTS" id="PR00409">
    <property type="entry name" value="PHDIOXRDTASE"/>
</dbReference>
<comment type="cofactor">
    <cofactor evidence="1">
        <name>FAD</name>
        <dbReference type="ChEBI" id="CHEBI:57692"/>
    </cofactor>
</comment>
<keyword evidence="3" id="KW-0001">2Fe-2S</keyword>
<dbReference type="PROSITE" id="PS51384">
    <property type="entry name" value="FAD_FR"/>
    <property type="match status" value="1"/>
</dbReference>
<dbReference type="Proteomes" id="UP001236014">
    <property type="component" value="Chromosome"/>
</dbReference>
<dbReference type="CDD" id="cd00207">
    <property type="entry name" value="fer2"/>
    <property type="match status" value="1"/>
</dbReference>
<dbReference type="Pfam" id="PF00175">
    <property type="entry name" value="NAD_binding_1"/>
    <property type="match status" value="1"/>
</dbReference>
<evidence type="ECO:0000259" key="9">
    <source>
        <dbReference type="PROSITE" id="PS51384"/>
    </source>
</evidence>
<feature type="domain" description="2Fe-2S ferredoxin-type" evidence="8">
    <location>
        <begin position="228"/>
        <end position="313"/>
    </location>
</feature>
<sequence length="313" mass="34278">MTDVEVLEVAAIRERAEGVRELTLARPDGGRLPDWTPGSHIDLVLPNGLTRQYSLCGDRWDSRTYRVAVLREPDGRGGSAYVHDVVGVGDRLGVGWPRNNFPLVPATEYLFIAGGIGITPVLPMIHQAELLGIEWHLLYGGRRRASMAFLDELATYGDRVHAVPQDERGLLDLAAWLGEAKSAARVYCCGPAPLLDAVEAACAHWPAHALHTERFVAAERTPARDEAFEVELRRSGKTIRVTPEISVLEAIRNAGVDVLSSCEHGTCGTCETVGLDGLPDHRDSLLAEHDRETADCMYVCVSRSRTDRLALDL</sequence>
<keyword evidence="7" id="KW-0411">Iron-sulfur</keyword>
<dbReference type="InterPro" id="IPR012675">
    <property type="entry name" value="Beta-grasp_dom_sf"/>
</dbReference>
<dbReference type="RefSeq" id="WP_285972797.1">
    <property type="nucleotide sequence ID" value="NZ_CP127294.1"/>
</dbReference>
<dbReference type="InterPro" id="IPR001041">
    <property type="entry name" value="2Fe-2S_ferredoxin-type"/>
</dbReference>
<dbReference type="InterPro" id="IPR036010">
    <property type="entry name" value="2Fe-2S_ferredoxin-like_sf"/>
</dbReference>
<evidence type="ECO:0000256" key="4">
    <source>
        <dbReference type="ARBA" id="ARBA00022723"/>
    </source>
</evidence>
<dbReference type="GO" id="GO:0051537">
    <property type="term" value="F:2 iron, 2 sulfur cluster binding"/>
    <property type="evidence" value="ECO:0007669"/>
    <property type="project" value="UniProtKB-KW"/>
</dbReference>
<name>A0A9Y2INE9_9PSEU</name>
<dbReference type="InterPro" id="IPR006058">
    <property type="entry name" value="2Fe2S_fd_BS"/>
</dbReference>